<dbReference type="SUPFAM" id="SSF50182">
    <property type="entry name" value="Sm-like ribonucleoproteins"/>
    <property type="match status" value="1"/>
</dbReference>
<keyword evidence="4" id="KW-1185">Reference proteome</keyword>
<dbReference type="GO" id="GO:0005683">
    <property type="term" value="C:U7 snRNP"/>
    <property type="evidence" value="ECO:0007669"/>
    <property type="project" value="TreeGrafter"/>
</dbReference>
<dbReference type="PANTHER" id="PTHR21415">
    <property type="entry name" value="U7 SNRNA-ASSOCIATED SM-LIKE PROTEIN LSM11"/>
    <property type="match status" value="1"/>
</dbReference>
<evidence type="ECO:0008006" key="5">
    <source>
        <dbReference type="Google" id="ProtNLM"/>
    </source>
</evidence>
<dbReference type="InterPro" id="IPR010920">
    <property type="entry name" value="LSM_dom_sf"/>
</dbReference>
<name>A0A4Y2H8L5_ARAVE</name>
<evidence type="ECO:0000313" key="4">
    <source>
        <dbReference type="Proteomes" id="UP000499080"/>
    </source>
</evidence>
<dbReference type="GO" id="GO:0071209">
    <property type="term" value="F:U7 snRNA binding"/>
    <property type="evidence" value="ECO:0007669"/>
    <property type="project" value="InterPro"/>
</dbReference>
<feature type="transmembrane region" description="Helical" evidence="2">
    <location>
        <begin position="12"/>
        <end position="34"/>
    </location>
</feature>
<evidence type="ECO:0000256" key="1">
    <source>
        <dbReference type="SAM" id="MobiDB-lite"/>
    </source>
</evidence>
<evidence type="ECO:0000256" key="2">
    <source>
        <dbReference type="SAM" id="Phobius"/>
    </source>
</evidence>
<dbReference type="Gene3D" id="2.30.30.100">
    <property type="match status" value="1"/>
</dbReference>
<organism evidence="3 4">
    <name type="scientific">Araneus ventricosus</name>
    <name type="common">Orbweaver spider</name>
    <name type="synonym">Epeira ventricosa</name>
    <dbReference type="NCBI Taxonomy" id="182803"/>
    <lineage>
        <taxon>Eukaryota</taxon>
        <taxon>Metazoa</taxon>
        <taxon>Ecdysozoa</taxon>
        <taxon>Arthropoda</taxon>
        <taxon>Chelicerata</taxon>
        <taxon>Arachnida</taxon>
        <taxon>Araneae</taxon>
        <taxon>Araneomorphae</taxon>
        <taxon>Entelegynae</taxon>
        <taxon>Araneoidea</taxon>
        <taxon>Araneidae</taxon>
        <taxon>Araneus</taxon>
    </lineage>
</organism>
<dbReference type="OrthoDB" id="10002367at2759"/>
<proteinExistence type="predicted"/>
<dbReference type="PANTHER" id="PTHR21415:SF1">
    <property type="entry name" value="U7 SNRNA-ASSOCIATED SM-LIKE PROTEIN LSM11"/>
    <property type="match status" value="1"/>
</dbReference>
<keyword evidence="2" id="KW-0472">Membrane</keyword>
<feature type="region of interest" description="Disordered" evidence="1">
    <location>
        <begin position="92"/>
        <end position="111"/>
    </location>
</feature>
<protein>
    <recommendedName>
        <fullName evidence="5">LSM domain-containing protein</fullName>
    </recommendedName>
</protein>
<evidence type="ECO:0000313" key="3">
    <source>
        <dbReference type="EMBL" id="GBM62003.1"/>
    </source>
</evidence>
<keyword evidence="2" id="KW-1133">Transmembrane helix</keyword>
<reference evidence="3 4" key="1">
    <citation type="journal article" date="2019" name="Sci. Rep.">
        <title>Orb-weaving spider Araneus ventricosus genome elucidates the spidroin gene catalogue.</title>
        <authorList>
            <person name="Kono N."/>
            <person name="Nakamura H."/>
            <person name="Ohtoshi R."/>
            <person name="Moran D.A.P."/>
            <person name="Shinohara A."/>
            <person name="Yoshida Y."/>
            <person name="Fujiwara M."/>
            <person name="Mori M."/>
            <person name="Tomita M."/>
            <person name="Arakawa K."/>
        </authorList>
    </citation>
    <scope>NUCLEOTIDE SEQUENCE [LARGE SCALE GENOMIC DNA]</scope>
</reference>
<dbReference type="GO" id="GO:0006398">
    <property type="term" value="P:mRNA 3'-end processing by stem-loop binding and cleavage"/>
    <property type="evidence" value="ECO:0007669"/>
    <property type="project" value="TreeGrafter"/>
</dbReference>
<comment type="caution">
    <text evidence="3">The sequence shown here is derived from an EMBL/GenBank/DDBJ whole genome shotgun (WGS) entry which is preliminary data.</text>
</comment>
<keyword evidence="2" id="KW-0812">Transmembrane</keyword>
<dbReference type="EMBL" id="BGPR01001795">
    <property type="protein sequence ID" value="GBM62003.1"/>
    <property type="molecule type" value="Genomic_DNA"/>
</dbReference>
<accession>A0A4Y2H8L5</accession>
<gene>
    <name evidence="3" type="ORF">AVEN_199307_1</name>
</gene>
<dbReference type="InterPro" id="IPR039267">
    <property type="entry name" value="Lsm11"/>
</dbReference>
<sequence>MENEFGTVSVVFIILPAVLQLLRAASLLTFMVAWRLTFEPNKENPIIWIRNFEGIRGICTGYGVAFDKHWNVILSDVDEDYVKTKKAKSPYLDPITAGDLPELPRKVPKDP</sequence>
<feature type="compositionally biased region" description="Basic and acidic residues" evidence="1">
    <location>
        <begin position="102"/>
        <end position="111"/>
    </location>
</feature>
<dbReference type="AlphaFoldDB" id="A0A4Y2H8L5"/>
<dbReference type="Proteomes" id="UP000499080">
    <property type="component" value="Unassembled WGS sequence"/>
</dbReference>